<dbReference type="RefSeq" id="XP_070914334.1">
    <property type="nucleotide sequence ID" value="XM_071058233.1"/>
</dbReference>
<evidence type="ECO:0000256" key="2">
    <source>
        <dbReference type="ARBA" id="ARBA00010617"/>
    </source>
</evidence>
<dbReference type="Gene3D" id="1.10.630.10">
    <property type="entry name" value="Cytochrome P450"/>
    <property type="match status" value="1"/>
</dbReference>
<dbReference type="SUPFAM" id="SSF48264">
    <property type="entry name" value="Cytochrome P450"/>
    <property type="match status" value="1"/>
</dbReference>
<organism evidence="7 8">
    <name type="scientific">Madurella fahalii</name>
    <dbReference type="NCBI Taxonomy" id="1157608"/>
    <lineage>
        <taxon>Eukaryota</taxon>
        <taxon>Fungi</taxon>
        <taxon>Dikarya</taxon>
        <taxon>Ascomycota</taxon>
        <taxon>Pezizomycotina</taxon>
        <taxon>Sordariomycetes</taxon>
        <taxon>Sordariomycetidae</taxon>
        <taxon>Sordariales</taxon>
        <taxon>Sordariales incertae sedis</taxon>
        <taxon>Madurella</taxon>
    </lineage>
</organism>
<dbReference type="PRINTS" id="PR00463">
    <property type="entry name" value="EP450I"/>
</dbReference>
<comment type="caution">
    <text evidence="7">The sequence shown here is derived from an EMBL/GenBank/DDBJ whole genome shotgun (WGS) entry which is preliminary data.</text>
</comment>
<dbReference type="EMBL" id="BAAFSV010000002">
    <property type="protein sequence ID" value="GAB1312601.1"/>
    <property type="molecule type" value="Genomic_DNA"/>
</dbReference>
<comment type="similarity">
    <text evidence="2 6">Belongs to the cytochrome P450 family.</text>
</comment>
<dbReference type="PROSITE" id="PS00086">
    <property type="entry name" value="CYTOCHROME_P450"/>
    <property type="match status" value="1"/>
</dbReference>
<dbReference type="PANTHER" id="PTHR24305:SF210">
    <property type="entry name" value="CYTOCHROME P450 MONOOXYGENASE ASQL-RELATED"/>
    <property type="match status" value="1"/>
</dbReference>
<evidence type="ECO:0000256" key="6">
    <source>
        <dbReference type="RuleBase" id="RU000461"/>
    </source>
</evidence>
<evidence type="ECO:0000256" key="3">
    <source>
        <dbReference type="ARBA" id="ARBA00022617"/>
    </source>
</evidence>
<evidence type="ECO:0000313" key="7">
    <source>
        <dbReference type="EMBL" id="GAB1312601.1"/>
    </source>
</evidence>
<evidence type="ECO:0000256" key="5">
    <source>
        <dbReference type="ARBA" id="ARBA00023004"/>
    </source>
</evidence>
<dbReference type="InterPro" id="IPR050121">
    <property type="entry name" value="Cytochrome_P450_monoxygenase"/>
</dbReference>
<evidence type="ECO:0000313" key="8">
    <source>
        <dbReference type="Proteomes" id="UP001628179"/>
    </source>
</evidence>
<gene>
    <name evidence="7" type="ORF">MFIFM68171_02811</name>
</gene>
<evidence type="ECO:0000256" key="4">
    <source>
        <dbReference type="ARBA" id="ARBA00022723"/>
    </source>
</evidence>
<keyword evidence="8" id="KW-1185">Reference proteome</keyword>
<comment type="cofactor">
    <cofactor evidence="1">
        <name>heme</name>
        <dbReference type="ChEBI" id="CHEBI:30413"/>
    </cofactor>
</comment>
<dbReference type="InterPro" id="IPR001128">
    <property type="entry name" value="Cyt_P450"/>
</dbReference>
<sequence length="457" mass="52529">MVASGRLLQWLQAQHARYGPIVRVGPDRLSFIQPQAWKDIYGHRSGGKQTNIKDPRFYDDMDTGGHRNVLTERDGPEHGRVRRIFSHAFSDKALKEQQPLLNNYVDQLVSNIRQAVDNNPHHTFDAVKLYNFTTFDIMADLTFGESLGMLRTSSYTDWVRNIFNSTRILAISTIWREYGWLNTLYKLLEPPFMRRASEVHRAHSVDRVKRRLEKGDRTDNHKDIWTLVLSQPEGKGLTPEKMHSNAVIFMLAGTETTATLLSGLTYYLLRNPDKMRKLVQEIRGAIPCEDDFTLENLQRLKYLGACIEEGLRLYPPVPVPLWRVTPREGTTICDEYIPGGVRVAVSSFIAFKSPLNFKDADSFVPERWIPGSGYDDDHREVVQPFSVGPRNCLGKNLAYHEMRLILAKLLWNFDMTLCPQSEGWQDQLSFILWDKSPLLVKIKMHSESETSHSPQNA</sequence>
<keyword evidence="3 6" id="KW-0349">Heme</keyword>
<proteinExistence type="inferred from homology"/>
<dbReference type="Pfam" id="PF00067">
    <property type="entry name" value="p450"/>
    <property type="match status" value="1"/>
</dbReference>
<dbReference type="InterPro" id="IPR002401">
    <property type="entry name" value="Cyt_P450_E_grp-I"/>
</dbReference>
<dbReference type="Proteomes" id="UP001628179">
    <property type="component" value="Unassembled WGS sequence"/>
</dbReference>
<dbReference type="PRINTS" id="PR00385">
    <property type="entry name" value="P450"/>
</dbReference>
<accession>A0ABQ0G4A8</accession>
<reference evidence="7 8" key="1">
    <citation type="submission" date="2024-09" db="EMBL/GenBank/DDBJ databases">
        <title>Itraconazole resistance in Madurella fahalii resulting from another homologue of gene encoding cytochrome P450 14-alpha sterol demethylase (CYP51).</title>
        <authorList>
            <person name="Yoshioka I."/>
            <person name="Fahal A.H."/>
            <person name="Kaneko S."/>
            <person name="Yaguchi T."/>
        </authorList>
    </citation>
    <scope>NUCLEOTIDE SEQUENCE [LARGE SCALE GENOMIC DNA]</scope>
    <source>
        <strain evidence="7 8">IFM 68171</strain>
    </source>
</reference>
<dbReference type="CDD" id="cd11058">
    <property type="entry name" value="CYP60B-like"/>
    <property type="match status" value="1"/>
</dbReference>
<name>A0ABQ0G4A8_9PEZI</name>
<evidence type="ECO:0000256" key="1">
    <source>
        <dbReference type="ARBA" id="ARBA00001971"/>
    </source>
</evidence>
<keyword evidence="6" id="KW-0560">Oxidoreductase</keyword>
<dbReference type="InterPro" id="IPR017972">
    <property type="entry name" value="Cyt_P450_CS"/>
</dbReference>
<dbReference type="GeneID" id="98173556"/>
<dbReference type="PANTHER" id="PTHR24305">
    <property type="entry name" value="CYTOCHROME P450"/>
    <property type="match status" value="1"/>
</dbReference>
<keyword evidence="4 6" id="KW-0479">Metal-binding</keyword>
<protein>
    <submittedName>
        <fullName evidence="7">Averantin oxidoreductase</fullName>
    </submittedName>
</protein>
<keyword evidence="5 6" id="KW-0408">Iron</keyword>
<dbReference type="InterPro" id="IPR036396">
    <property type="entry name" value="Cyt_P450_sf"/>
</dbReference>
<keyword evidence="6" id="KW-0503">Monooxygenase</keyword>